<dbReference type="InterPro" id="IPR011049">
    <property type="entry name" value="Serralysin-like_metalloprot_C"/>
</dbReference>
<dbReference type="Gene3D" id="2.150.10.10">
    <property type="entry name" value="Serralysin-like metalloprotease, C-terminal"/>
    <property type="match status" value="3"/>
</dbReference>
<protein>
    <submittedName>
        <fullName evidence="3">Calcium-binding protein</fullName>
    </submittedName>
</protein>
<dbReference type="SUPFAM" id="SSF51120">
    <property type="entry name" value="beta-Roll"/>
    <property type="match status" value="3"/>
</dbReference>
<keyword evidence="4" id="KW-1185">Reference proteome</keyword>
<evidence type="ECO:0000313" key="3">
    <source>
        <dbReference type="EMBL" id="QUS56810.1"/>
    </source>
</evidence>
<keyword evidence="2" id="KW-0964">Secreted</keyword>
<gene>
    <name evidence="3" type="ORF">KGB56_05145</name>
</gene>
<dbReference type="RefSeq" id="WP_075700276.1">
    <property type="nucleotide sequence ID" value="NZ_CP074126.1"/>
</dbReference>
<comment type="subcellular location">
    <subcellularLocation>
        <location evidence="1">Secreted</location>
    </subcellularLocation>
</comment>
<evidence type="ECO:0000313" key="4">
    <source>
        <dbReference type="Proteomes" id="UP000680706"/>
    </source>
</evidence>
<dbReference type="PANTHER" id="PTHR38340">
    <property type="entry name" value="S-LAYER PROTEIN"/>
    <property type="match status" value="1"/>
</dbReference>
<evidence type="ECO:0000256" key="2">
    <source>
        <dbReference type="ARBA" id="ARBA00022525"/>
    </source>
</evidence>
<dbReference type="Pfam" id="PF00353">
    <property type="entry name" value="HemolysinCabind"/>
    <property type="match status" value="5"/>
</dbReference>
<organism evidence="3 4">
    <name type="scientific">Pseudovibrio brasiliensis</name>
    <dbReference type="NCBI Taxonomy" id="1898042"/>
    <lineage>
        <taxon>Bacteria</taxon>
        <taxon>Pseudomonadati</taxon>
        <taxon>Pseudomonadota</taxon>
        <taxon>Alphaproteobacteria</taxon>
        <taxon>Hyphomicrobiales</taxon>
        <taxon>Stappiaceae</taxon>
        <taxon>Pseudovibrio</taxon>
    </lineage>
</organism>
<evidence type="ECO:0000256" key="1">
    <source>
        <dbReference type="ARBA" id="ARBA00004613"/>
    </source>
</evidence>
<reference evidence="3 4" key="1">
    <citation type="journal article" date="2021" name="Angew. Chem. Int. Ed. Engl.">
        <title>A novel family of nonribosomal peptides modulate collective behavior in Pseudovibrio bacteria isolated from marine sponges.</title>
        <authorList>
            <person name="Ioca L.P."/>
            <person name="Dai Y."/>
            <person name="Kunakom S."/>
            <person name="Diaz-Espinosa J."/>
            <person name="Krunic A."/>
            <person name="Crnkovic C.M."/>
            <person name="Orjala J."/>
            <person name="Sanchez L.M."/>
            <person name="Ferreira A.G."/>
            <person name="Berlinck R.G.S."/>
            <person name="Eustaquio A.S."/>
        </authorList>
    </citation>
    <scope>NUCLEOTIDE SEQUENCE [LARGE SCALE GENOMIC DNA]</scope>
    <source>
        <strain evidence="3 4">Ab134</strain>
    </source>
</reference>
<dbReference type="InterPro" id="IPR018511">
    <property type="entry name" value="Hemolysin-typ_Ca-bd_CS"/>
</dbReference>
<dbReference type="InterPro" id="IPR050557">
    <property type="entry name" value="RTX_toxin/Mannuronan_C5-epim"/>
</dbReference>
<dbReference type="Proteomes" id="UP000680706">
    <property type="component" value="Chromosome"/>
</dbReference>
<sequence>MKFQFGKYDDNFSSNSPEDDIVWAAGGNDTIHMAFGNNTLYGEAGNDSLCGGEGDDYLDGGTGDDILSGGAGHNTFFFDRGYDKDVITDTSGDDTVQFGSDITLDHIRVVAGGSENQDLLIYLIDPENPDKPLDEITDVLTIRNGALDNSPSMQFKFADGTTLSNIALKEDGRAKHYGTSGDDSFIGSAGRDEVYGSAGSDTIDGKGGHNIVNYLLSTEGVSVNLDTDVNTGGFAEGDQLTNINAIIGSWYDDVIIGDDNDNYLFAQAGNDHLEGGAGDDELNAYADGSDYLDGGEGNDTVRYRWASSAVTVDLTDQSNNTGDAAGDVYVSIENIMGTDKHSDHLTGDANANKIYGYGGNDTIFGGAGDDTLLGGDGDDTMEGGADSDTFYFRSDFGNDIITDFVAGAGTDDVLQFSETFESVAEVLAAASDVGSDTVIYVTAETSITLQNVSVADLHADDFDFI</sequence>
<dbReference type="EMBL" id="CP074126">
    <property type="protein sequence ID" value="QUS56810.1"/>
    <property type="molecule type" value="Genomic_DNA"/>
</dbReference>
<dbReference type="PANTHER" id="PTHR38340:SF1">
    <property type="entry name" value="S-LAYER PROTEIN"/>
    <property type="match status" value="1"/>
</dbReference>
<name>A0ABX8ANY9_9HYPH</name>
<accession>A0ABX8ANY9</accession>
<dbReference type="PROSITE" id="PS00330">
    <property type="entry name" value="HEMOLYSIN_CALCIUM"/>
    <property type="match status" value="2"/>
</dbReference>
<proteinExistence type="predicted"/>
<dbReference type="PRINTS" id="PR00313">
    <property type="entry name" value="CABNDNGRPT"/>
</dbReference>
<dbReference type="InterPro" id="IPR001343">
    <property type="entry name" value="Hemolysn_Ca-bd"/>
</dbReference>